<dbReference type="OrthoDB" id="258408at2"/>
<dbReference type="Proteomes" id="UP000253562">
    <property type="component" value="Unassembled WGS sequence"/>
</dbReference>
<gene>
    <name evidence="2" type="ORF">DTL42_11260</name>
</gene>
<reference evidence="2 3" key="1">
    <citation type="submission" date="2018-07" db="EMBL/GenBank/DDBJ databases">
        <title>Comparative genomes isolates from brazilian mangrove.</title>
        <authorList>
            <person name="De Araujo J.E."/>
            <person name="Taketani R.G."/>
            <person name="Silva M.C.P."/>
            <person name="Lourenco M.V."/>
            <person name="Oliveira V.M."/>
            <person name="Andreote F.D."/>
        </authorList>
    </citation>
    <scope>NUCLEOTIDE SEQUENCE [LARGE SCALE GENOMIC DNA]</scope>
    <source>
        <strain evidence="2 3">HEX PRIS-MGV</strain>
    </source>
</reference>
<dbReference type="Gene3D" id="2.180.10.10">
    <property type="entry name" value="RHS repeat-associated core"/>
    <property type="match status" value="1"/>
</dbReference>
<dbReference type="AlphaFoldDB" id="A0A368KRP5"/>
<dbReference type="NCBIfam" id="TIGR03696">
    <property type="entry name" value="Rhs_assc_core"/>
    <property type="match status" value="1"/>
</dbReference>
<protein>
    <recommendedName>
        <fullName evidence="4">RHS repeat-associated core domain-containing protein</fullName>
    </recommendedName>
</protein>
<dbReference type="PANTHER" id="PTHR32305:SF15">
    <property type="entry name" value="PROTEIN RHSA-RELATED"/>
    <property type="match status" value="1"/>
</dbReference>
<feature type="region of interest" description="Disordered" evidence="1">
    <location>
        <begin position="88"/>
        <end position="123"/>
    </location>
</feature>
<evidence type="ECO:0008006" key="4">
    <source>
        <dbReference type="Google" id="ProtNLM"/>
    </source>
</evidence>
<dbReference type="RefSeq" id="WP_114368834.1">
    <property type="nucleotide sequence ID" value="NZ_QPEX01000020.1"/>
</dbReference>
<evidence type="ECO:0000313" key="2">
    <source>
        <dbReference type="EMBL" id="RCS50455.1"/>
    </source>
</evidence>
<evidence type="ECO:0000313" key="3">
    <source>
        <dbReference type="Proteomes" id="UP000253562"/>
    </source>
</evidence>
<sequence length="535" mass="59326">MRANFSYDAEDAYQFTSISRYADLAGTELVATSTYGYDAADRLTSLTHADSSSSTLAGYTWGYDEGNRLTDFTVAGYSAEDATYTYDDTDQLTGADRSGTTSDESYTYDENGNRTGGSYSTDDNNQILSDGTYNFTYDDEGNRLTKTNISTGEVIEYSWDYRNRLVNITTKTSGGTVTHEVDYTYDIFNRRIGKTIDADGDGAGTATEEIYIYDGLREEQGNAGDHILLAFDESDDLTDRFLYGPNVDQVLASEEVTSTASAGDALWALTDHLGTVRDVADYNAGTNATTVQNHLTYDAFGNITAETNAAVDFLLAFTGRERDEESDLQYNRARYYDAAIGKWVAEDPIGFDAVDENIARYAGNNSLSFTDPSGQDIYLTKGVNRPDSGLVGLIHQDIAVDEWILDNCGGWIKSGTKVALSFINRTDVENPLKFYPASRTWLGFTNIPALPFLVSTLPGFSNEGIIYEWPKGFAPRAIISTLRTTRADDQAWVVYMRTYRVGVADRYDPIWYNCVNYTNLEFNAIAALLWRAPLR</sequence>
<dbReference type="InterPro" id="IPR050708">
    <property type="entry name" value="T6SS_VgrG/RHS"/>
</dbReference>
<dbReference type="InterPro" id="IPR022385">
    <property type="entry name" value="Rhs_assc_core"/>
</dbReference>
<accession>A0A368KRP5</accession>
<proteinExistence type="predicted"/>
<name>A0A368KRP5_9BACT</name>
<organism evidence="2 3">
    <name type="scientific">Bremerella cremea</name>
    <dbReference type="NCBI Taxonomy" id="1031537"/>
    <lineage>
        <taxon>Bacteria</taxon>
        <taxon>Pseudomonadati</taxon>
        <taxon>Planctomycetota</taxon>
        <taxon>Planctomycetia</taxon>
        <taxon>Pirellulales</taxon>
        <taxon>Pirellulaceae</taxon>
        <taxon>Bremerella</taxon>
    </lineage>
</organism>
<comment type="caution">
    <text evidence="2">The sequence shown here is derived from an EMBL/GenBank/DDBJ whole genome shotgun (WGS) entry which is preliminary data.</text>
</comment>
<feature type="compositionally biased region" description="Polar residues" evidence="1">
    <location>
        <begin position="98"/>
        <end position="110"/>
    </location>
</feature>
<dbReference type="EMBL" id="QPEX01000020">
    <property type="protein sequence ID" value="RCS50455.1"/>
    <property type="molecule type" value="Genomic_DNA"/>
</dbReference>
<evidence type="ECO:0000256" key="1">
    <source>
        <dbReference type="SAM" id="MobiDB-lite"/>
    </source>
</evidence>
<dbReference type="PANTHER" id="PTHR32305">
    <property type="match status" value="1"/>
</dbReference>